<evidence type="ECO:0000256" key="1">
    <source>
        <dbReference type="ARBA" id="ARBA00004752"/>
    </source>
</evidence>
<accession>A0A429X8Q1</accession>
<dbReference type="SUPFAM" id="SSF143985">
    <property type="entry name" value="L,D-transpeptidase pre-catalytic domain-like"/>
    <property type="match status" value="1"/>
</dbReference>
<reference evidence="9 10" key="1">
    <citation type="submission" date="2018-12" db="EMBL/GenBank/DDBJ databases">
        <authorList>
            <person name="Sun L."/>
            <person name="Chen Z."/>
        </authorList>
    </citation>
    <scope>NUCLEOTIDE SEQUENCE [LARGE SCALE GENOMIC DNA]</scope>
    <source>
        <strain evidence="9 10">LMG 29736</strain>
    </source>
</reference>
<feature type="domain" description="L,D-TPase catalytic" evidence="8">
    <location>
        <begin position="354"/>
        <end position="479"/>
    </location>
</feature>
<keyword evidence="7" id="KW-0812">Transmembrane</keyword>
<keyword evidence="7" id="KW-0472">Membrane</keyword>
<proteinExistence type="predicted"/>
<sequence>MFMSSVNEPIQTERSGQSKKPSKRNFIIIGAIIIIALILAGMSYYQATRFNSNITINGIKVGGLTADQVMDKLKTSKLTNRVYIGKQLILDKKDTQMAFTDKDLPKVKKLMKKQWTFLPSKKEKDYALAPEKTDHFRTETLKKQLKKELQFMNKSLKAPVDAQVKWEQGKIVISESKDGKQYDIDALLKDYDKQVYTSDVHLEPVFIQPIKSDDPIIKENEKKMQDFIQRSIDYKVQDKVYTLQANELVKKASISNAGKVSITESDIQKKVDEINKSQSTLNKDFKFKTHSGKVISVRGQGYGWAIDAEKETAMLEKAFEKGKESTSASNIYGNGWDYDAIGYETTANNGIGDTYAEVSIADQRIWIYKNGKLIVTTHVVTGKMATNEGTSPGVWYILYKASPYTLRGSAVGNPNYSVDVKYWAPFTNDGQGFHDADWRKNWAGNAYLKEGSAGCVNTPPDVMKTVYEHLSTYDPVIVY</sequence>
<dbReference type="Proteomes" id="UP000287296">
    <property type="component" value="Unassembled WGS sequence"/>
</dbReference>
<evidence type="ECO:0000256" key="2">
    <source>
        <dbReference type="ARBA" id="ARBA00022679"/>
    </source>
</evidence>
<dbReference type="PANTHER" id="PTHR30582:SF33">
    <property type="entry name" value="EXPORTED PROTEIN"/>
    <property type="match status" value="1"/>
</dbReference>
<dbReference type="CDD" id="cd16913">
    <property type="entry name" value="YkuD_like"/>
    <property type="match status" value="1"/>
</dbReference>
<organism evidence="9 10">
    <name type="scientific">Siminovitchia terrae</name>
    <name type="common">Bacillus terrae</name>
    <dbReference type="NCBI Taxonomy" id="1914933"/>
    <lineage>
        <taxon>Bacteria</taxon>
        <taxon>Bacillati</taxon>
        <taxon>Bacillota</taxon>
        <taxon>Bacilli</taxon>
        <taxon>Bacillales</taxon>
        <taxon>Bacillaceae</taxon>
        <taxon>Siminovitchia</taxon>
    </lineage>
</organism>
<dbReference type="OrthoDB" id="3176960at2"/>
<protein>
    <recommendedName>
        <fullName evidence="8">L,D-TPase catalytic domain-containing protein</fullName>
    </recommendedName>
</protein>
<keyword evidence="4 6" id="KW-0573">Peptidoglycan synthesis</keyword>
<dbReference type="GO" id="GO:0016740">
    <property type="term" value="F:transferase activity"/>
    <property type="evidence" value="ECO:0007669"/>
    <property type="project" value="UniProtKB-KW"/>
</dbReference>
<dbReference type="InterPro" id="IPR022029">
    <property type="entry name" value="YoaR-like_PG-bd"/>
</dbReference>
<dbReference type="GO" id="GO:0008360">
    <property type="term" value="P:regulation of cell shape"/>
    <property type="evidence" value="ECO:0007669"/>
    <property type="project" value="UniProtKB-UniRule"/>
</dbReference>
<dbReference type="InterPro" id="IPR038054">
    <property type="entry name" value="LD_TPept-like_central_sf"/>
</dbReference>
<dbReference type="GO" id="GO:0005576">
    <property type="term" value="C:extracellular region"/>
    <property type="evidence" value="ECO:0007669"/>
    <property type="project" value="TreeGrafter"/>
</dbReference>
<dbReference type="PROSITE" id="PS52029">
    <property type="entry name" value="LD_TPASE"/>
    <property type="match status" value="1"/>
</dbReference>
<dbReference type="InterPro" id="IPR038063">
    <property type="entry name" value="Transpep_catalytic_dom"/>
</dbReference>
<feature type="transmembrane region" description="Helical" evidence="7">
    <location>
        <begin position="26"/>
        <end position="45"/>
    </location>
</feature>
<dbReference type="PANTHER" id="PTHR30582">
    <property type="entry name" value="L,D-TRANSPEPTIDASE"/>
    <property type="match status" value="1"/>
</dbReference>
<dbReference type="AlphaFoldDB" id="A0A429X8Q1"/>
<keyword evidence="7" id="KW-1133">Transmembrane helix</keyword>
<comment type="caution">
    <text evidence="9">The sequence shown here is derived from an EMBL/GenBank/DDBJ whole genome shotgun (WGS) entry which is preliminary data.</text>
</comment>
<dbReference type="Pfam" id="PF03734">
    <property type="entry name" value="YkuD"/>
    <property type="match status" value="1"/>
</dbReference>
<evidence type="ECO:0000256" key="7">
    <source>
        <dbReference type="SAM" id="Phobius"/>
    </source>
</evidence>
<keyword evidence="2" id="KW-0808">Transferase</keyword>
<gene>
    <name evidence="9" type="ORF">D5F11_010370</name>
</gene>
<feature type="active site" description="Proton donor/acceptor" evidence="6">
    <location>
        <position position="434"/>
    </location>
</feature>
<feature type="active site" description="Nucleophile" evidence="6">
    <location>
        <position position="455"/>
    </location>
</feature>
<evidence type="ECO:0000256" key="6">
    <source>
        <dbReference type="PROSITE-ProRule" id="PRU01373"/>
    </source>
</evidence>
<dbReference type="InterPro" id="IPR005490">
    <property type="entry name" value="LD_TPept_cat_dom"/>
</dbReference>
<dbReference type="InterPro" id="IPR050979">
    <property type="entry name" value="LD-transpeptidase"/>
</dbReference>
<evidence type="ECO:0000256" key="4">
    <source>
        <dbReference type="ARBA" id="ARBA00022984"/>
    </source>
</evidence>
<dbReference type="GO" id="GO:0018104">
    <property type="term" value="P:peptidoglycan-protein cross-linking"/>
    <property type="evidence" value="ECO:0007669"/>
    <property type="project" value="TreeGrafter"/>
</dbReference>
<dbReference type="GO" id="GO:0071555">
    <property type="term" value="P:cell wall organization"/>
    <property type="evidence" value="ECO:0007669"/>
    <property type="project" value="UniProtKB-UniRule"/>
</dbReference>
<evidence type="ECO:0000259" key="8">
    <source>
        <dbReference type="PROSITE" id="PS52029"/>
    </source>
</evidence>
<evidence type="ECO:0000313" key="9">
    <source>
        <dbReference type="EMBL" id="RST59807.1"/>
    </source>
</evidence>
<keyword evidence="3 6" id="KW-0133">Cell shape</keyword>
<dbReference type="GO" id="GO:0071972">
    <property type="term" value="F:peptidoglycan L,D-transpeptidase activity"/>
    <property type="evidence" value="ECO:0007669"/>
    <property type="project" value="TreeGrafter"/>
</dbReference>
<evidence type="ECO:0000256" key="3">
    <source>
        <dbReference type="ARBA" id="ARBA00022960"/>
    </source>
</evidence>
<dbReference type="SUPFAM" id="SSF141523">
    <property type="entry name" value="L,D-transpeptidase catalytic domain-like"/>
    <property type="match status" value="1"/>
</dbReference>
<evidence type="ECO:0000313" key="10">
    <source>
        <dbReference type="Proteomes" id="UP000287296"/>
    </source>
</evidence>
<keyword evidence="5 6" id="KW-0961">Cell wall biogenesis/degradation</keyword>
<dbReference type="Gene3D" id="2.40.440.10">
    <property type="entry name" value="L,D-transpeptidase catalytic domain-like"/>
    <property type="match status" value="1"/>
</dbReference>
<dbReference type="EMBL" id="QYTW02000008">
    <property type="protein sequence ID" value="RST59807.1"/>
    <property type="molecule type" value="Genomic_DNA"/>
</dbReference>
<dbReference type="Pfam" id="PF12229">
    <property type="entry name" value="PG_binding_4"/>
    <property type="match status" value="1"/>
</dbReference>
<evidence type="ECO:0000256" key="5">
    <source>
        <dbReference type="ARBA" id="ARBA00023316"/>
    </source>
</evidence>
<comment type="pathway">
    <text evidence="1 6">Cell wall biogenesis; peptidoglycan biosynthesis.</text>
</comment>
<name>A0A429X8Q1_SIMTE</name>
<dbReference type="UniPathway" id="UPA00219"/>
<dbReference type="Gene3D" id="3.10.20.800">
    <property type="match status" value="1"/>
</dbReference>